<dbReference type="AlphaFoldDB" id="A0AAV4PJ58"/>
<comment type="caution">
    <text evidence="1">The sequence shown here is derived from an EMBL/GenBank/DDBJ whole genome shotgun (WGS) entry which is preliminary data.</text>
</comment>
<gene>
    <name evidence="1" type="ORF">CEXT_729121</name>
</gene>
<proteinExistence type="predicted"/>
<dbReference type="EMBL" id="BPLR01004563">
    <property type="protein sequence ID" value="GIX95801.1"/>
    <property type="molecule type" value="Genomic_DNA"/>
</dbReference>
<evidence type="ECO:0000313" key="2">
    <source>
        <dbReference type="Proteomes" id="UP001054945"/>
    </source>
</evidence>
<organism evidence="1 2">
    <name type="scientific">Caerostris extrusa</name>
    <name type="common">Bark spider</name>
    <name type="synonym">Caerostris bankana</name>
    <dbReference type="NCBI Taxonomy" id="172846"/>
    <lineage>
        <taxon>Eukaryota</taxon>
        <taxon>Metazoa</taxon>
        <taxon>Ecdysozoa</taxon>
        <taxon>Arthropoda</taxon>
        <taxon>Chelicerata</taxon>
        <taxon>Arachnida</taxon>
        <taxon>Araneae</taxon>
        <taxon>Araneomorphae</taxon>
        <taxon>Entelegynae</taxon>
        <taxon>Araneoidea</taxon>
        <taxon>Araneidae</taxon>
        <taxon>Caerostris</taxon>
    </lineage>
</organism>
<protein>
    <submittedName>
        <fullName evidence="1">Uncharacterized protein</fullName>
    </submittedName>
</protein>
<sequence length="81" mass="9061">MEEYNPIYNNMHAVDCSMHIDEHQSWLSQVVFTFDSGELSPSADLVSRTSQVGHANGYQVVIVNDAAYKWRGRSSDGRALA</sequence>
<dbReference type="Proteomes" id="UP001054945">
    <property type="component" value="Unassembled WGS sequence"/>
</dbReference>
<evidence type="ECO:0000313" key="1">
    <source>
        <dbReference type="EMBL" id="GIX95801.1"/>
    </source>
</evidence>
<accession>A0AAV4PJ58</accession>
<reference evidence="1 2" key="1">
    <citation type="submission" date="2021-06" db="EMBL/GenBank/DDBJ databases">
        <title>Caerostris extrusa draft genome.</title>
        <authorList>
            <person name="Kono N."/>
            <person name="Arakawa K."/>
        </authorList>
    </citation>
    <scope>NUCLEOTIDE SEQUENCE [LARGE SCALE GENOMIC DNA]</scope>
</reference>
<keyword evidence="2" id="KW-1185">Reference proteome</keyword>
<name>A0AAV4PJ58_CAEEX</name>